<feature type="transmembrane region" description="Helical" evidence="1">
    <location>
        <begin position="34"/>
        <end position="53"/>
    </location>
</feature>
<keyword evidence="1" id="KW-0812">Transmembrane</keyword>
<name>A0A4R0J457_9ACTN</name>
<evidence type="ECO:0000313" key="4">
    <source>
        <dbReference type="Proteomes" id="UP000292385"/>
    </source>
</evidence>
<feature type="transmembrane region" description="Helical" evidence="1">
    <location>
        <begin position="6"/>
        <end position="27"/>
    </location>
</feature>
<proteinExistence type="predicted"/>
<comment type="caution">
    <text evidence="3">The sequence shown here is derived from an EMBL/GenBank/DDBJ whole genome shotgun (WGS) entry which is preliminary data.</text>
</comment>
<evidence type="ECO:0000313" key="2">
    <source>
        <dbReference type="EMBL" id="TCC18913.1"/>
    </source>
</evidence>
<evidence type="ECO:0000256" key="1">
    <source>
        <dbReference type="SAM" id="Phobius"/>
    </source>
</evidence>
<protein>
    <submittedName>
        <fullName evidence="3">DUF2784 domain-containing protein</fullName>
    </submittedName>
</protein>
<dbReference type="InterPro" id="IPR021218">
    <property type="entry name" value="DUF2784"/>
</dbReference>
<reference evidence="4 5" key="1">
    <citation type="submission" date="2019-02" db="EMBL/GenBank/DDBJ databases">
        <title>Kribbella capetownensis sp. nov. and Kribbella speibonae sp. nov., isolated from soil.</title>
        <authorList>
            <person name="Curtis S.M."/>
            <person name="Norton I."/>
            <person name="Everest G.J."/>
            <person name="Meyers P.R."/>
        </authorList>
    </citation>
    <scope>NUCLEOTIDE SEQUENCE [LARGE SCALE GENOMIC DNA]</scope>
    <source>
        <strain evidence="2 4">SK5</strain>
        <strain evidence="3 5">YM55</strain>
    </source>
</reference>
<evidence type="ECO:0000313" key="3">
    <source>
        <dbReference type="EMBL" id="TCC40507.1"/>
    </source>
</evidence>
<sequence>MIWRLLGDVMFVLHAAFLLFFVIGGFLAWKWAKLIWVHLGIVVWNVAIVIVDYDCPLTGAEKYFRRRGGETPYESGFINHYLDGTIWPEGATPIAEKVGFALVVIGYVGFFVVRHRRRIKLRGESVGPRT</sequence>
<accession>A0A4R0J457</accession>
<dbReference type="AlphaFoldDB" id="A0A4R0J457"/>
<keyword evidence="1" id="KW-1133">Transmembrane helix</keyword>
<dbReference type="EMBL" id="SJJY01000009">
    <property type="protein sequence ID" value="TCC18913.1"/>
    <property type="molecule type" value="Genomic_DNA"/>
</dbReference>
<keyword evidence="1" id="KW-0472">Membrane</keyword>
<dbReference type="Pfam" id="PF10861">
    <property type="entry name" value="DUF2784"/>
    <property type="match status" value="1"/>
</dbReference>
<organism evidence="3 5">
    <name type="scientific">Kribbella speibonae</name>
    <dbReference type="NCBI Taxonomy" id="1572660"/>
    <lineage>
        <taxon>Bacteria</taxon>
        <taxon>Bacillati</taxon>
        <taxon>Actinomycetota</taxon>
        <taxon>Actinomycetes</taxon>
        <taxon>Propionibacteriales</taxon>
        <taxon>Kribbellaceae</taxon>
        <taxon>Kribbella</taxon>
    </lineage>
</organism>
<dbReference type="RefSeq" id="WP_131467035.1">
    <property type="nucleotide sequence ID" value="NZ_SJJY01000009.1"/>
</dbReference>
<dbReference type="Proteomes" id="UP000294225">
    <property type="component" value="Unassembled WGS sequence"/>
</dbReference>
<dbReference type="EMBL" id="SJKC01000001">
    <property type="protein sequence ID" value="TCC40507.1"/>
    <property type="molecule type" value="Genomic_DNA"/>
</dbReference>
<keyword evidence="4" id="KW-1185">Reference proteome</keyword>
<feature type="transmembrane region" description="Helical" evidence="1">
    <location>
        <begin position="94"/>
        <end position="113"/>
    </location>
</feature>
<evidence type="ECO:0000313" key="5">
    <source>
        <dbReference type="Proteomes" id="UP000294225"/>
    </source>
</evidence>
<dbReference type="Proteomes" id="UP000292385">
    <property type="component" value="Unassembled WGS sequence"/>
</dbReference>
<gene>
    <name evidence="2" type="ORF">E0H58_34265</name>
    <name evidence="3" type="ORF">E0H92_02045</name>
</gene>